<reference evidence="1" key="1">
    <citation type="submission" date="2019-11" db="EMBL/GenBank/DDBJ databases">
        <title>Whole genome sequence profiling of antibiotic resistant Staphylococcus aureus isolates from livestock and farm attendants in Ghana.</title>
        <authorList>
            <person name="Egyir B."/>
            <person name="Hadjirin N.F."/>
            <person name="Gupta S."/>
            <person name="Owusu F."/>
            <person name="Agbodzi B."/>
            <person name="Adogla-Bessa T."/>
            <person name="Addo K."/>
            <person name="Stegger M."/>
            <person name="Larsen A.R."/>
            <person name="Holmes M.A."/>
        </authorList>
    </citation>
    <scope>NUCLEOTIDE SEQUENCE</scope>
    <source>
        <strain evidence="1">GHA/LAMRSA/2016/19</strain>
    </source>
</reference>
<sequence>MQSIWVFESENNKVEISNITATRQKNLNGVNEDLTTELFVNEDVGEYIRCNLVVDEPKSIQARALGKNLTSVILRNRYEAFYRPSDGNLVVYANKDAAHIIKDVFDEQFKLGYRERTINLDEIINTSNNVRKAQFKNVTIETVTGGMLNGDQVHNTELYGLMDRAGDLSTVAVVYPFLDKEISFSVSIYGSIVLYTNITYEECLELINDLFNL</sequence>
<comment type="caution">
    <text evidence="1">The sequence shown here is derived from an EMBL/GenBank/DDBJ whole genome shotgun (WGS) entry which is preliminary data.</text>
</comment>
<dbReference type="AlphaFoldDB" id="A0A6A8FD86"/>
<protein>
    <submittedName>
        <fullName evidence="1">Uncharacterized protein</fullName>
    </submittedName>
</protein>
<name>A0A6A8FD86_STAAU</name>
<evidence type="ECO:0000313" key="1">
    <source>
        <dbReference type="EMBL" id="MRM25331.1"/>
    </source>
</evidence>
<organism evidence="1">
    <name type="scientific">Staphylococcus aureus</name>
    <dbReference type="NCBI Taxonomy" id="1280"/>
    <lineage>
        <taxon>Bacteria</taxon>
        <taxon>Bacillati</taxon>
        <taxon>Bacillota</taxon>
        <taxon>Bacilli</taxon>
        <taxon>Bacillales</taxon>
        <taxon>Staphylococcaceae</taxon>
        <taxon>Staphylococcus</taxon>
    </lineage>
</organism>
<gene>
    <name evidence="1" type="ORF">GJH15_04655</name>
</gene>
<proteinExistence type="predicted"/>
<dbReference type="EMBL" id="WJTQ01000003">
    <property type="protein sequence ID" value="MRM25331.1"/>
    <property type="molecule type" value="Genomic_DNA"/>
</dbReference>
<dbReference type="RefSeq" id="WP_001190816.1">
    <property type="nucleotide sequence ID" value="NZ_BAABUC010000005.1"/>
</dbReference>
<accession>A0A6A8FD86</accession>